<keyword evidence="3" id="KW-1185">Reference proteome</keyword>
<sequence length="59" mass="6384">SRLQGLSAENKTRFHLPDGPRQRARDAQMAAGSTDFSFDAVAWIYRHDAAVVDPAGTPG</sequence>
<reference evidence="2 3" key="1">
    <citation type="submission" date="2020-11" db="EMBL/GenBank/DDBJ databases">
        <title>A novel isolate from a Black sea contaminated sediment with potential to produce alkanes: Plantactinospora alkalitolerans sp. nov.</title>
        <authorList>
            <person name="Carro L."/>
            <person name="Veyisoglu A."/>
            <person name="Guven K."/>
            <person name="Schumann P."/>
            <person name="Klenk H.-P."/>
            <person name="Sahin N."/>
        </authorList>
    </citation>
    <scope>NUCLEOTIDE SEQUENCE [LARGE SCALE GENOMIC DNA]</scope>
    <source>
        <strain evidence="2 3">S1510</strain>
    </source>
</reference>
<feature type="region of interest" description="Disordered" evidence="1">
    <location>
        <begin position="1"/>
        <end position="30"/>
    </location>
</feature>
<gene>
    <name evidence="2" type="ORF">I0C86_29875</name>
</gene>
<organism evidence="2 3">
    <name type="scientific">Plantactinospora alkalitolerans</name>
    <dbReference type="NCBI Taxonomy" id="2789879"/>
    <lineage>
        <taxon>Bacteria</taxon>
        <taxon>Bacillati</taxon>
        <taxon>Actinomycetota</taxon>
        <taxon>Actinomycetes</taxon>
        <taxon>Micromonosporales</taxon>
        <taxon>Micromonosporaceae</taxon>
        <taxon>Plantactinospora</taxon>
    </lineage>
</organism>
<evidence type="ECO:0000313" key="2">
    <source>
        <dbReference type="EMBL" id="MBF9133139.1"/>
    </source>
</evidence>
<accession>A0ABS0H470</accession>
<name>A0ABS0H470_9ACTN</name>
<comment type="caution">
    <text evidence="2">The sequence shown here is derived from an EMBL/GenBank/DDBJ whole genome shotgun (WGS) entry which is preliminary data.</text>
</comment>
<dbReference type="Proteomes" id="UP000638560">
    <property type="component" value="Unassembled WGS sequence"/>
</dbReference>
<protein>
    <submittedName>
        <fullName evidence="2">Uncharacterized protein</fullName>
    </submittedName>
</protein>
<evidence type="ECO:0000256" key="1">
    <source>
        <dbReference type="SAM" id="MobiDB-lite"/>
    </source>
</evidence>
<feature type="non-terminal residue" evidence="2">
    <location>
        <position position="1"/>
    </location>
</feature>
<evidence type="ECO:0000313" key="3">
    <source>
        <dbReference type="Proteomes" id="UP000638560"/>
    </source>
</evidence>
<proteinExistence type="predicted"/>
<feature type="compositionally biased region" description="Basic and acidic residues" evidence="1">
    <location>
        <begin position="10"/>
        <end position="26"/>
    </location>
</feature>
<dbReference type="EMBL" id="JADPUN010000259">
    <property type="protein sequence ID" value="MBF9133139.1"/>
    <property type="molecule type" value="Genomic_DNA"/>
</dbReference>